<gene>
    <name evidence="8" type="ORF">PHYBOEH_004287</name>
</gene>
<keyword evidence="6 7" id="KW-0472">Membrane</keyword>
<keyword evidence="4 7" id="KW-0812">Transmembrane</keyword>
<feature type="transmembrane region" description="Helical" evidence="7">
    <location>
        <begin position="430"/>
        <end position="452"/>
    </location>
</feature>
<proteinExistence type="inferred from homology"/>
<organism evidence="8 9">
    <name type="scientific">Phytophthora boehmeriae</name>
    <dbReference type="NCBI Taxonomy" id="109152"/>
    <lineage>
        <taxon>Eukaryota</taxon>
        <taxon>Sar</taxon>
        <taxon>Stramenopiles</taxon>
        <taxon>Oomycota</taxon>
        <taxon>Peronosporomycetes</taxon>
        <taxon>Peronosporales</taxon>
        <taxon>Peronosporaceae</taxon>
        <taxon>Phytophthora</taxon>
    </lineage>
</organism>
<dbReference type="PANTHER" id="PTHR10010">
    <property type="entry name" value="SOLUTE CARRIER FAMILY 34 SODIUM PHOSPHATE , MEMBER 2-RELATED"/>
    <property type="match status" value="1"/>
</dbReference>
<feature type="transmembrane region" description="Helical" evidence="7">
    <location>
        <begin position="331"/>
        <end position="356"/>
    </location>
</feature>
<protein>
    <recommendedName>
        <fullName evidence="10">Sodium-dependent phosphate transporter</fullName>
    </recommendedName>
</protein>
<feature type="transmembrane region" description="Helical" evidence="7">
    <location>
        <begin position="368"/>
        <end position="390"/>
    </location>
</feature>
<name>A0A8T1WPC9_9STRA</name>
<evidence type="ECO:0000256" key="4">
    <source>
        <dbReference type="ARBA" id="ARBA00022692"/>
    </source>
</evidence>
<dbReference type="GO" id="GO:0044341">
    <property type="term" value="P:sodium-dependent phosphate transport"/>
    <property type="evidence" value="ECO:0007669"/>
    <property type="project" value="InterPro"/>
</dbReference>
<evidence type="ECO:0000313" key="9">
    <source>
        <dbReference type="Proteomes" id="UP000693981"/>
    </source>
</evidence>
<evidence type="ECO:0000256" key="7">
    <source>
        <dbReference type="SAM" id="Phobius"/>
    </source>
</evidence>
<evidence type="ECO:0008006" key="10">
    <source>
        <dbReference type="Google" id="ProtNLM"/>
    </source>
</evidence>
<keyword evidence="9" id="KW-1185">Reference proteome</keyword>
<feature type="transmembrane region" description="Helical" evidence="7">
    <location>
        <begin position="156"/>
        <end position="178"/>
    </location>
</feature>
<dbReference type="OrthoDB" id="67833at2759"/>
<dbReference type="Proteomes" id="UP000693981">
    <property type="component" value="Unassembled WGS sequence"/>
</dbReference>
<evidence type="ECO:0000256" key="6">
    <source>
        <dbReference type="ARBA" id="ARBA00023136"/>
    </source>
</evidence>
<dbReference type="NCBIfam" id="NF037997">
    <property type="entry name" value="Na_Pi_symport"/>
    <property type="match status" value="2"/>
</dbReference>
<evidence type="ECO:0000256" key="1">
    <source>
        <dbReference type="ARBA" id="ARBA00004651"/>
    </source>
</evidence>
<reference evidence="8" key="1">
    <citation type="submission" date="2021-02" db="EMBL/GenBank/DDBJ databases">
        <authorList>
            <person name="Palmer J.M."/>
        </authorList>
    </citation>
    <scope>NUCLEOTIDE SEQUENCE</scope>
    <source>
        <strain evidence="8">SCRP23</strain>
    </source>
</reference>
<dbReference type="Pfam" id="PF02690">
    <property type="entry name" value="Na_Pi_cotrans"/>
    <property type="match status" value="2"/>
</dbReference>
<sequence length="528" mass="56776">MSGVILLSPDTYDKLRGSISSDRLSDISPHYPGQQFPEYGHPPYSLYDKGPIDEVDSDEDEHKGQPIVYNVLLGLAYTVSILVALYFFMVGVKFVESGFTLALGCDAKSAFSIADNPLAGFALGIVATALLHSSSTITSITVTLVATNGLTVREGVYIVMGANVGTCVTCIIVAFGQIQSRSQFQRAMEAATVHTMFNLWSVFIMFPLEVIAHPLERLSVLLSHSKTSGGHFGSPVNAVITPFGNLIIQVDKKTIYAITAGTKECTSDISLIIGGVFEGTSLGDGQVGAIVIVVGFLTLAFSLILFVHMLAKVFLGPTKVLVSRMLAFNGYVNIAVGMVITLIVQSSTVVTCTLTPMAGLGVFTLEQVYPLIIGANLGTCGTALMASLVVGDSHAVAVALAHLWFNLFGIILFYPVPFMRHPILSWARSVAFFSASWVVVGVVFILAIYLIVPGILVGLEQLCSSAKVGLKTLGYVLLGAGVLVVAAGLLWYFVQGGRHRWHTFLEHKYADREERRHRDETAMLSEIV</sequence>
<feature type="transmembrane region" description="Helical" evidence="7">
    <location>
        <begin position="472"/>
        <end position="494"/>
    </location>
</feature>
<feature type="transmembrane region" description="Helical" evidence="7">
    <location>
        <begin position="67"/>
        <end position="88"/>
    </location>
</feature>
<comment type="similarity">
    <text evidence="2">Belongs to the SLC34A transporter family.</text>
</comment>
<comment type="caution">
    <text evidence="8">The sequence shown here is derived from an EMBL/GenBank/DDBJ whole genome shotgun (WGS) entry which is preliminary data.</text>
</comment>
<dbReference type="PANTHER" id="PTHR10010:SF46">
    <property type="entry name" value="SODIUM-DEPENDENT PHOSPHATE TRANSPORT PROTEIN 2B"/>
    <property type="match status" value="1"/>
</dbReference>
<evidence type="ECO:0000256" key="2">
    <source>
        <dbReference type="ARBA" id="ARBA00005808"/>
    </source>
</evidence>
<evidence type="ECO:0000256" key="3">
    <source>
        <dbReference type="ARBA" id="ARBA00022475"/>
    </source>
</evidence>
<evidence type="ECO:0000313" key="8">
    <source>
        <dbReference type="EMBL" id="KAG7395051.1"/>
    </source>
</evidence>
<dbReference type="GO" id="GO:0005436">
    <property type="term" value="F:sodium:phosphate symporter activity"/>
    <property type="evidence" value="ECO:0007669"/>
    <property type="project" value="InterPro"/>
</dbReference>
<dbReference type="EMBL" id="JAGDFL010000229">
    <property type="protein sequence ID" value="KAG7395051.1"/>
    <property type="molecule type" value="Genomic_DNA"/>
</dbReference>
<keyword evidence="3" id="KW-1003">Cell membrane</keyword>
<feature type="transmembrane region" description="Helical" evidence="7">
    <location>
        <begin position="118"/>
        <end position="144"/>
    </location>
</feature>
<feature type="transmembrane region" description="Helical" evidence="7">
    <location>
        <begin position="287"/>
        <end position="311"/>
    </location>
</feature>
<comment type="subcellular location">
    <subcellularLocation>
        <location evidence="1">Cell membrane</location>
        <topology evidence="1">Multi-pass membrane protein</topology>
    </subcellularLocation>
</comment>
<dbReference type="AlphaFoldDB" id="A0A8T1WPC9"/>
<evidence type="ECO:0000256" key="5">
    <source>
        <dbReference type="ARBA" id="ARBA00022989"/>
    </source>
</evidence>
<dbReference type="InterPro" id="IPR003841">
    <property type="entry name" value="Na/Pi_transpt"/>
</dbReference>
<accession>A0A8T1WPC9</accession>
<dbReference type="GO" id="GO:0005886">
    <property type="term" value="C:plasma membrane"/>
    <property type="evidence" value="ECO:0007669"/>
    <property type="project" value="UniProtKB-SubCell"/>
</dbReference>
<feature type="transmembrane region" description="Helical" evidence="7">
    <location>
        <begin position="396"/>
        <end position="418"/>
    </location>
</feature>
<keyword evidence="5 7" id="KW-1133">Transmembrane helix</keyword>